<evidence type="ECO:0000256" key="1">
    <source>
        <dbReference type="SAM" id="Phobius"/>
    </source>
</evidence>
<sequence>MAWTTVETPNANYILVFTRHKKTINSIPKSFDAAVLESGDLSPTTAAGHESYVNLVRAAAEKGKQVWITDVPLSQAAERRDIAKTEIAAFVVGISAIVGTAFLLRTAGHEKLIGKEIAGRMLLGIGLLSPFLSYVLAISGHHNKQIKWHSLWKLKALLAELAGDKGVVQVRNLISAEKVESFLAKRLKQELGRKPTIVMFWGTAHYNLRNLLKHPEQRQRMLKGLDIAEYVAADYPKSYRISLNKTGKIENIEEFHGTFKIEKAPAKKLIAKDRWNLRRIFMRRRAV</sequence>
<dbReference type="EMBL" id="JAGVWD010000045">
    <property type="protein sequence ID" value="MBS3057594.1"/>
    <property type="molecule type" value="Genomic_DNA"/>
</dbReference>
<keyword evidence="1" id="KW-1133">Transmembrane helix</keyword>
<reference evidence="2" key="2">
    <citation type="submission" date="2021-05" db="EMBL/GenBank/DDBJ databases">
        <title>Protein family content uncovers lineage relationships and bacterial pathway maintenance mechanisms in DPANN archaea.</title>
        <authorList>
            <person name="Castelle C.J."/>
            <person name="Meheust R."/>
            <person name="Jaffe A.L."/>
            <person name="Seitz K."/>
            <person name="Gong X."/>
            <person name="Baker B.J."/>
            <person name="Banfield J.F."/>
        </authorList>
    </citation>
    <scope>NUCLEOTIDE SEQUENCE</scope>
    <source>
        <strain evidence="2">RIFCSPHIGHO2_01_FULL_AR10_44_11</strain>
    </source>
</reference>
<comment type="caution">
    <text evidence="2">The sequence shown here is derived from an EMBL/GenBank/DDBJ whole genome shotgun (WGS) entry which is preliminary data.</text>
</comment>
<feature type="transmembrane region" description="Helical" evidence="1">
    <location>
        <begin position="87"/>
        <end position="105"/>
    </location>
</feature>
<feature type="transmembrane region" description="Helical" evidence="1">
    <location>
        <begin position="117"/>
        <end position="137"/>
    </location>
</feature>
<evidence type="ECO:0000313" key="3">
    <source>
        <dbReference type="Proteomes" id="UP000677687"/>
    </source>
</evidence>
<keyword evidence="1" id="KW-0812">Transmembrane</keyword>
<dbReference type="Proteomes" id="UP000677687">
    <property type="component" value="Unassembled WGS sequence"/>
</dbReference>
<proteinExistence type="predicted"/>
<organism evidence="2 3">
    <name type="scientific">Candidatus Iainarchaeum sp</name>
    <dbReference type="NCBI Taxonomy" id="3101447"/>
    <lineage>
        <taxon>Archaea</taxon>
        <taxon>Candidatus Iainarchaeota</taxon>
        <taxon>Candidatus Iainarchaeia</taxon>
        <taxon>Candidatus Iainarchaeales</taxon>
        <taxon>Candidatus Iainarchaeaceae</taxon>
        <taxon>Candidatus Iainarchaeum</taxon>
    </lineage>
</organism>
<accession>A0A8T4KUH2</accession>
<evidence type="ECO:0000313" key="2">
    <source>
        <dbReference type="EMBL" id="MBS3057594.1"/>
    </source>
</evidence>
<keyword evidence="1" id="KW-0472">Membrane</keyword>
<protein>
    <submittedName>
        <fullName evidence="2">Uncharacterized protein</fullName>
    </submittedName>
</protein>
<gene>
    <name evidence="2" type="ORF">J4415_03105</name>
</gene>
<dbReference type="AlphaFoldDB" id="A0A8T4KUH2"/>
<name>A0A8T4KUH2_9ARCH</name>
<reference evidence="2" key="1">
    <citation type="submission" date="2021-03" db="EMBL/GenBank/DDBJ databases">
        <authorList>
            <person name="Jaffe A."/>
        </authorList>
    </citation>
    <scope>NUCLEOTIDE SEQUENCE</scope>
    <source>
        <strain evidence="2">RIFCSPHIGHO2_01_FULL_AR10_44_11</strain>
    </source>
</reference>